<keyword evidence="1" id="KW-0812">Transmembrane</keyword>
<feature type="transmembrane region" description="Helical" evidence="1">
    <location>
        <begin position="21"/>
        <end position="38"/>
    </location>
</feature>
<evidence type="ECO:0000313" key="2">
    <source>
        <dbReference type="EMBL" id="SDT92122.1"/>
    </source>
</evidence>
<evidence type="ECO:0000313" key="3">
    <source>
        <dbReference type="Proteomes" id="UP000183653"/>
    </source>
</evidence>
<sequence length="39" mass="4239">MSDTRSDDRFVGDQVSTDRRNFLIAGSGVLLAATSFAFN</sequence>
<name>A0A8B3XT99_9PSED</name>
<protein>
    <submittedName>
        <fullName evidence="2">Uncharacterized protein</fullName>
    </submittedName>
</protein>
<dbReference type="Proteomes" id="UP000183653">
    <property type="component" value="Chromosome I"/>
</dbReference>
<dbReference type="EMBL" id="LT629782">
    <property type="protein sequence ID" value="SDT92122.1"/>
    <property type="molecule type" value="Genomic_DNA"/>
</dbReference>
<keyword evidence="1" id="KW-0472">Membrane</keyword>
<gene>
    <name evidence="2" type="ORF">SAMN04490197_0927</name>
</gene>
<accession>A0A8B3XT99</accession>
<proteinExistence type="predicted"/>
<dbReference type="AlphaFoldDB" id="A0A8B3XT99"/>
<keyword evidence="1" id="KW-1133">Transmembrane helix</keyword>
<keyword evidence="3" id="KW-1185">Reference proteome</keyword>
<organism evidence="2 3">
    <name type="scientific">Pseudomonas orientalis</name>
    <dbReference type="NCBI Taxonomy" id="76758"/>
    <lineage>
        <taxon>Bacteria</taxon>
        <taxon>Pseudomonadati</taxon>
        <taxon>Pseudomonadota</taxon>
        <taxon>Gammaproteobacteria</taxon>
        <taxon>Pseudomonadales</taxon>
        <taxon>Pseudomonadaceae</taxon>
        <taxon>Pseudomonas</taxon>
    </lineage>
</organism>
<evidence type="ECO:0000256" key="1">
    <source>
        <dbReference type="SAM" id="Phobius"/>
    </source>
</evidence>
<reference evidence="2 3" key="1">
    <citation type="submission" date="2016-10" db="EMBL/GenBank/DDBJ databases">
        <authorList>
            <person name="Varghese N."/>
            <person name="Submissions S."/>
        </authorList>
    </citation>
    <scope>NUCLEOTIDE SEQUENCE [LARGE SCALE GENOMIC DNA]</scope>
    <source>
        <strain evidence="2 3">BS2775</strain>
    </source>
</reference>